<protein>
    <recommendedName>
        <fullName evidence="4">Yip1 domain-containing protein</fullName>
    </recommendedName>
</protein>
<keyword evidence="1" id="KW-0472">Membrane</keyword>
<keyword evidence="1" id="KW-1133">Transmembrane helix</keyword>
<sequence length="219" mass="24810">MQKSMEIISKNDEKKFHLLYIWAIIEAVLIYSHIFILSVLDEWNIAKLLRMAIVFLPIVLLIINLIIVLISYKKLDRTVFLGCSVLIKYILIPFYIIGAAIICICLLFMFSPVIIMAFVAPVVTVTFTVYGWCVIVAMAPFSIAYLLKAKKDGVLPKIITKIAIVTQFLFCIDVVTIMILAILRERKWVKLTIFLLSLLSLCAMGIGCFIAINIIKAFV</sequence>
<proteinExistence type="predicted"/>
<accession>A0A1T4VUK8</accession>
<feature type="transmembrane region" description="Helical" evidence="1">
    <location>
        <begin position="52"/>
        <end position="72"/>
    </location>
</feature>
<keyword evidence="1" id="KW-0812">Transmembrane</keyword>
<evidence type="ECO:0000313" key="2">
    <source>
        <dbReference type="EMBL" id="SKA68636.1"/>
    </source>
</evidence>
<evidence type="ECO:0000313" key="3">
    <source>
        <dbReference type="Proteomes" id="UP000190814"/>
    </source>
</evidence>
<feature type="transmembrane region" description="Helical" evidence="1">
    <location>
        <begin position="20"/>
        <end position="40"/>
    </location>
</feature>
<dbReference type="Proteomes" id="UP000190814">
    <property type="component" value="Unassembled WGS sequence"/>
</dbReference>
<evidence type="ECO:0008006" key="4">
    <source>
        <dbReference type="Google" id="ProtNLM"/>
    </source>
</evidence>
<organism evidence="2 3">
    <name type="scientific">Eubacterium uniforme</name>
    <dbReference type="NCBI Taxonomy" id="39495"/>
    <lineage>
        <taxon>Bacteria</taxon>
        <taxon>Bacillati</taxon>
        <taxon>Bacillota</taxon>
        <taxon>Clostridia</taxon>
        <taxon>Eubacteriales</taxon>
        <taxon>Eubacteriaceae</taxon>
        <taxon>Eubacterium</taxon>
    </lineage>
</organism>
<feature type="transmembrane region" description="Helical" evidence="1">
    <location>
        <begin position="188"/>
        <end position="215"/>
    </location>
</feature>
<dbReference type="Pfam" id="PF20357">
    <property type="entry name" value="DUF6652"/>
    <property type="match status" value="1"/>
</dbReference>
<dbReference type="STRING" id="39495.SAMN02745111_01631"/>
<gene>
    <name evidence="2" type="ORF">SAMN02745111_01631</name>
</gene>
<keyword evidence="3" id="KW-1185">Reference proteome</keyword>
<dbReference type="AlphaFoldDB" id="A0A1T4VUK8"/>
<feature type="transmembrane region" description="Helical" evidence="1">
    <location>
        <begin position="92"/>
        <end position="123"/>
    </location>
</feature>
<reference evidence="2 3" key="1">
    <citation type="submission" date="2017-02" db="EMBL/GenBank/DDBJ databases">
        <authorList>
            <person name="Peterson S.W."/>
        </authorList>
    </citation>
    <scope>NUCLEOTIDE SEQUENCE [LARGE SCALE GENOMIC DNA]</scope>
    <source>
        <strain evidence="2 3">ATCC 35992</strain>
    </source>
</reference>
<dbReference type="EMBL" id="FUXZ01000009">
    <property type="protein sequence ID" value="SKA68636.1"/>
    <property type="molecule type" value="Genomic_DNA"/>
</dbReference>
<name>A0A1T4VUK8_9FIRM</name>
<feature type="transmembrane region" description="Helical" evidence="1">
    <location>
        <begin position="129"/>
        <end position="147"/>
    </location>
</feature>
<evidence type="ECO:0000256" key="1">
    <source>
        <dbReference type="SAM" id="Phobius"/>
    </source>
</evidence>
<dbReference type="InterPro" id="IPR046594">
    <property type="entry name" value="DUF6652"/>
</dbReference>
<feature type="transmembrane region" description="Helical" evidence="1">
    <location>
        <begin position="159"/>
        <end position="182"/>
    </location>
</feature>